<dbReference type="Proteomes" id="UP001501577">
    <property type="component" value="Unassembled WGS sequence"/>
</dbReference>
<protein>
    <recommendedName>
        <fullName evidence="1">Peptidase M24 domain-containing protein</fullName>
    </recommendedName>
</protein>
<evidence type="ECO:0000313" key="2">
    <source>
        <dbReference type="EMBL" id="GAA3017670.1"/>
    </source>
</evidence>
<proteinExistence type="predicted"/>
<dbReference type="Gene3D" id="3.90.230.10">
    <property type="entry name" value="Creatinase/methionine aminopeptidase superfamily"/>
    <property type="match status" value="1"/>
</dbReference>
<accession>A0ABN3Y481</accession>
<dbReference type="SUPFAM" id="SSF55920">
    <property type="entry name" value="Creatinase/aminopeptidase"/>
    <property type="match status" value="1"/>
</dbReference>
<keyword evidence="3" id="KW-1185">Reference proteome</keyword>
<reference evidence="2 3" key="1">
    <citation type="journal article" date="2019" name="Int. J. Syst. Evol. Microbiol.">
        <title>The Global Catalogue of Microorganisms (GCM) 10K type strain sequencing project: providing services to taxonomists for standard genome sequencing and annotation.</title>
        <authorList>
            <consortium name="The Broad Institute Genomics Platform"/>
            <consortium name="The Broad Institute Genome Sequencing Center for Infectious Disease"/>
            <person name="Wu L."/>
            <person name="Ma J."/>
        </authorList>
    </citation>
    <scope>NUCLEOTIDE SEQUENCE [LARGE SCALE GENOMIC DNA]</scope>
    <source>
        <strain evidence="2 3">JCM 8736</strain>
    </source>
</reference>
<dbReference type="EMBL" id="BAAAXQ010000039">
    <property type="protein sequence ID" value="GAA3017670.1"/>
    <property type="molecule type" value="Genomic_DNA"/>
</dbReference>
<dbReference type="InterPro" id="IPR036005">
    <property type="entry name" value="Creatinase/aminopeptidase-like"/>
</dbReference>
<gene>
    <name evidence="2" type="ORF">GCM10019998_12390</name>
</gene>
<organism evidence="2 3">
    <name type="scientific">Tetragenococcus solitarius</name>
    <dbReference type="NCBI Taxonomy" id="71453"/>
    <lineage>
        <taxon>Bacteria</taxon>
        <taxon>Bacillati</taxon>
        <taxon>Bacillota</taxon>
        <taxon>Bacilli</taxon>
        <taxon>Lactobacillales</taxon>
        <taxon>Enterococcaceae</taxon>
        <taxon>Tetragenococcus</taxon>
    </lineage>
</organism>
<evidence type="ECO:0000259" key="1">
    <source>
        <dbReference type="Pfam" id="PF00557"/>
    </source>
</evidence>
<evidence type="ECO:0000313" key="3">
    <source>
        <dbReference type="Proteomes" id="UP001501577"/>
    </source>
</evidence>
<dbReference type="Pfam" id="PF00557">
    <property type="entry name" value="Peptidase_M24"/>
    <property type="match status" value="1"/>
</dbReference>
<comment type="caution">
    <text evidence="2">The sequence shown here is derived from an EMBL/GenBank/DDBJ whole genome shotgun (WGS) entry which is preliminary data.</text>
</comment>
<dbReference type="RefSeq" id="WP_068709693.1">
    <property type="nucleotide sequence ID" value="NZ_BAAAXQ010000039.1"/>
</dbReference>
<feature type="domain" description="Peptidase M24" evidence="1">
    <location>
        <begin position="11"/>
        <end position="96"/>
    </location>
</feature>
<sequence length="115" mass="13268">MSFDQLSIAICHTVLFHQNSVIGKGANVNIAIFKLDDYAAECERTFFTEEPSEEEKRYFNIMMEAREMMVEMLYLKVKASAIEEKIMDYFESQGVADKVLITSDSYCILTKSRLN</sequence>
<name>A0ABN3Y481_9ENTE</name>
<dbReference type="InterPro" id="IPR000994">
    <property type="entry name" value="Pept_M24"/>
</dbReference>